<proteinExistence type="predicted"/>
<sequence>MIRLKYIRVFLMLLLVFYSCDRNKKEAIDSIVKKWMGKEILFPENSLFITYDNRDSVDFLSMKSDYRIVTYVNSETCFSCNLRLPFWKGFVMEVDSVSLDKNIPVLFYFYPKNKSDLYALLERHKFIYPVCFDEEDSLNKLNHFPTDMAFQTFLLNSDNKVLAIGNPINPKVKELYLKIIQSEKIGRKDESKVTRTKADIGRTLVPLGKFDWRKEQKAVFVLKNTGDKPLVIQDVVTSCGCTSAEYFKKPVRPNDSLELCVTYKAEHPEHFDKTITVYCNTASSPIVLRIIGTAQ</sequence>
<gene>
    <name evidence="1" type="ORF">F2Y81_12410</name>
</gene>
<dbReference type="InterPro" id="IPR011467">
    <property type="entry name" value="DUF1573"/>
</dbReference>
<dbReference type="AlphaFoldDB" id="A0A3D6AV15"/>
<dbReference type="Proteomes" id="UP000448877">
    <property type="component" value="Unassembled WGS sequence"/>
</dbReference>
<dbReference type="Gene3D" id="2.60.40.10">
    <property type="entry name" value="Immunoglobulins"/>
    <property type="match status" value="1"/>
</dbReference>
<dbReference type="EMBL" id="VVYV01000019">
    <property type="protein sequence ID" value="KAA5417916.1"/>
    <property type="molecule type" value="Genomic_DNA"/>
</dbReference>
<evidence type="ECO:0000313" key="2">
    <source>
        <dbReference type="Proteomes" id="UP000448877"/>
    </source>
</evidence>
<dbReference type="PROSITE" id="PS51257">
    <property type="entry name" value="PROKAR_LIPOPROTEIN"/>
    <property type="match status" value="1"/>
</dbReference>
<protein>
    <submittedName>
        <fullName evidence="1">DUF1573 domain-containing protein</fullName>
    </submittedName>
</protein>
<accession>A0A3D6AV15</accession>
<dbReference type="RefSeq" id="WP_034752261.1">
    <property type="nucleotide sequence ID" value="NZ_CABMLT010000033.1"/>
</dbReference>
<reference evidence="1 2" key="1">
    <citation type="journal article" date="2019" name="Nat. Med.">
        <title>A library of human gut bacterial isolates paired with longitudinal multiomics data enables mechanistic microbiome research.</title>
        <authorList>
            <person name="Poyet M."/>
            <person name="Groussin M."/>
            <person name="Gibbons S.M."/>
            <person name="Avila-Pacheco J."/>
            <person name="Jiang X."/>
            <person name="Kearney S.M."/>
            <person name="Perrotta A.R."/>
            <person name="Berdy B."/>
            <person name="Zhao S."/>
            <person name="Lieberman T.D."/>
            <person name="Swanson P.K."/>
            <person name="Smith M."/>
            <person name="Roesemann S."/>
            <person name="Alexander J.E."/>
            <person name="Rich S.A."/>
            <person name="Livny J."/>
            <person name="Vlamakis H."/>
            <person name="Clish C."/>
            <person name="Bullock K."/>
            <person name="Deik A."/>
            <person name="Scott J."/>
            <person name="Pierce K.A."/>
            <person name="Xavier R.J."/>
            <person name="Alm E.J."/>
        </authorList>
    </citation>
    <scope>NUCLEOTIDE SEQUENCE [LARGE SCALE GENOMIC DNA]</scope>
    <source>
        <strain evidence="1 2">BIOML-A6</strain>
    </source>
</reference>
<comment type="caution">
    <text evidence="1">The sequence shown here is derived from an EMBL/GenBank/DDBJ whole genome shotgun (WGS) entry which is preliminary data.</text>
</comment>
<dbReference type="InterPro" id="IPR013783">
    <property type="entry name" value="Ig-like_fold"/>
</dbReference>
<evidence type="ECO:0000313" key="1">
    <source>
        <dbReference type="EMBL" id="KAA5417916.1"/>
    </source>
</evidence>
<dbReference type="PANTHER" id="PTHR37833:SF1">
    <property type="entry name" value="SIGNAL PEPTIDE PROTEIN"/>
    <property type="match status" value="1"/>
</dbReference>
<organism evidence="1 2">
    <name type="scientific">Bacteroides cellulosilyticus</name>
    <dbReference type="NCBI Taxonomy" id="246787"/>
    <lineage>
        <taxon>Bacteria</taxon>
        <taxon>Pseudomonadati</taxon>
        <taxon>Bacteroidota</taxon>
        <taxon>Bacteroidia</taxon>
        <taxon>Bacteroidales</taxon>
        <taxon>Bacteroidaceae</taxon>
        <taxon>Bacteroides</taxon>
    </lineage>
</organism>
<name>A0A3D6AV15_9BACE</name>
<dbReference type="PANTHER" id="PTHR37833">
    <property type="entry name" value="LIPOPROTEIN-RELATED"/>
    <property type="match status" value="1"/>
</dbReference>
<dbReference type="Pfam" id="PF07610">
    <property type="entry name" value="DUF1573"/>
    <property type="match status" value="1"/>
</dbReference>